<dbReference type="EMBL" id="JACVVK020000009">
    <property type="protein sequence ID" value="KAK7505797.1"/>
    <property type="molecule type" value="Genomic_DNA"/>
</dbReference>
<comment type="caution">
    <text evidence="2">The sequence shown here is derived from an EMBL/GenBank/DDBJ whole genome shotgun (WGS) entry which is preliminary data.</text>
</comment>
<evidence type="ECO:0000256" key="1">
    <source>
        <dbReference type="SAM" id="MobiDB-lite"/>
    </source>
</evidence>
<organism evidence="2 3">
    <name type="scientific">Batillaria attramentaria</name>
    <dbReference type="NCBI Taxonomy" id="370345"/>
    <lineage>
        <taxon>Eukaryota</taxon>
        <taxon>Metazoa</taxon>
        <taxon>Spiralia</taxon>
        <taxon>Lophotrochozoa</taxon>
        <taxon>Mollusca</taxon>
        <taxon>Gastropoda</taxon>
        <taxon>Caenogastropoda</taxon>
        <taxon>Sorbeoconcha</taxon>
        <taxon>Cerithioidea</taxon>
        <taxon>Batillariidae</taxon>
        <taxon>Batillaria</taxon>
    </lineage>
</organism>
<feature type="non-terminal residue" evidence="2">
    <location>
        <position position="121"/>
    </location>
</feature>
<evidence type="ECO:0000313" key="2">
    <source>
        <dbReference type="EMBL" id="KAK7505797.1"/>
    </source>
</evidence>
<dbReference type="Proteomes" id="UP001519460">
    <property type="component" value="Unassembled WGS sequence"/>
</dbReference>
<dbReference type="AlphaFoldDB" id="A0ABD0M3M3"/>
<gene>
    <name evidence="2" type="ORF">BaRGS_00003068</name>
</gene>
<accession>A0ABD0M3M3</accession>
<sequence>MLHYPREPRSSLGLRDTGSGRANVETGRSNNPKTVAEAVVTVTRPLARAGSGPSKGSRTNHRQLLQAAHEAGLGMPASRAVVSLIRQITGTPAVRVRESGLSRHSLHCSFGLDMMQILHRL</sequence>
<reference evidence="2 3" key="1">
    <citation type="journal article" date="2023" name="Sci. Data">
        <title>Genome assembly of the Korean intertidal mud-creeper Batillaria attramentaria.</title>
        <authorList>
            <person name="Patra A.K."/>
            <person name="Ho P.T."/>
            <person name="Jun S."/>
            <person name="Lee S.J."/>
            <person name="Kim Y."/>
            <person name="Won Y.J."/>
        </authorList>
    </citation>
    <scope>NUCLEOTIDE SEQUENCE [LARGE SCALE GENOMIC DNA]</scope>
    <source>
        <strain evidence="2">Wonlab-2016</strain>
    </source>
</reference>
<evidence type="ECO:0000313" key="3">
    <source>
        <dbReference type="Proteomes" id="UP001519460"/>
    </source>
</evidence>
<protein>
    <submittedName>
        <fullName evidence="2">Uncharacterized protein</fullName>
    </submittedName>
</protein>
<name>A0ABD0M3M3_9CAEN</name>
<feature type="region of interest" description="Disordered" evidence="1">
    <location>
        <begin position="1"/>
        <end position="32"/>
    </location>
</feature>
<keyword evidence="3" id="KW-1185">Reference proteome</keyword>
<proteinExistence type="predicted"/>